<reference evidence="2 3" key="1">
    <citation type="submission" date="2024-08" db="EMBL/GenBank/DDBJ databases">
        <title>Mycobacterium servetensis sp. nov., a novel rapid-growing mycobacterial species recovered from a human patient in Zaragoza, Spain.</title>
        <authorList>
            <person name="Tristancho-Baro A.I."/>
            <person name="Buenestado-Serrano S."/>
            <person name="Garcia De Viedma D."/>
            <person name="Milagro-Beamonte A."/>
            <person name="Burillo N."/>
            <person name="Sanz S."/>
            <person name="Lopez-Calleja A.I."/>
            <person name="Penas-Utrilla D."/>
            <person name="Guardingo M."/>
            <person name="Garcia M.J."/>
            <person name="Vinuelas-Bayon J."/>
        </authorList>
    </citation>
    <scope>NUCLEOTIDE SEQUENCE [LARGE SCALE GENOMIC DNA]</scope>
    <source>
        <strain evidence="3">HUMS_12744610</strain>
    </source>
</reference>
<accession>A0ABV4C2R3</accession>
<evidence type="ECO:0000256" key="1">
    <source>
        <dbReference type="SAM" id="SignalP"/>
    </source>
</evidence>
<evidence type="ECO:0008006" key="4">
    <source>
        <dbReference type="Google" id="ProtNLM"/>
    </source>
</evidence>
<protein>
    <recommendedName>
        <fullName evidence="4">Serine/threonine protein kinase</fullName>
    </recommendedName>
</protein>
<dbReference type="Proteomes" id="UP001564760">
    <property type="component" value="Unassembled WGS sequence"/>
</dbReference>
<sequence length="189" mass="20055">MALAVARGAAGALTAVAGLGLLTYAGAQPAAATHFNPDEQRIVEELPFGFSGASCETAANPPAGALASLDCGQDAGLDSPLGGHFTSFADPGSLDRAFHDDLANRGADYMPSPCPGLDASPTVWHYIATPGETAGQIFCGTLNNAPDIEWTRDRQLLLLNVHDGPELNKLFQWWDRYGNEPRELFPFTR</sequence>
<dbReference type="RefSeq" id="WP_369737416.1">
    <property type="nucleotide sequence ID" value="NZ_JBGEDP010000001.1"/>
</dbReference>
<name>A0ABV4C2R3_9MYCO</name>
<evidence type="ECO:0000313" key="2">
    <source>
        <dbReference type="EMBL" id="MEY8014998.1"/>
    </source>
</evidence>
<gene>
    <name evidence="2" type="ORF">AB8998_08265</name>
</gene>
<evidence type="ECO:0000313" key="3">
    <source>
        <dbReference type="Proteomes" id="UP001564760"/>
    </source>
</evidence>
<proteinExistence type="predicted"/>
<keyword evidence="1" id="KW-0732">Signal</keyword>
<comment type="caution">
    <text evidence="2">The sequence shown here is derived from an EMBL/GenBank/DDBJ whole genome shotgun (WGS) entry which is preliminary data.</text>
</comment>
<feature type="chain" id="PRO_5046161589" description="Serine/threonine protein kinase" evidence="1">
    <location>
        <begin position="28"/>
        <end position="189"/>
    </location>
</feature>
<keyword evidence="3" id="KW-1185">Reference proteome</keyword>
<organism evidence="2 3">
    <name type="scientific">Mycobacterium servetii</name>
    <dbReference type="NCBI Taxonomy" id="3237418"/>
    <lineage>
        <taxon>Bacteria</taxon>
        <taxon>Bacillati</taxon>
        <taxon>Actinomycetota</taxon>
        <taxon>Actinomycetes</taxon>
        <taxon>Mycobacteriales</taxon>
        <taxon>Mycobacteriaceae</taxon>
        <taxon>Mycobacterium</taxon>
    </lineage>
</organism>
<dbReference type="EMBL" id="JBGEDP010000001">
    <property type="protein sequence ID" value="MEY8014998.1"/>
    <property type="molecule type" value="Genomic_DNA"/>
</dbReference>
<feature type="signal peptide" evidence="1">
    <location>
        <begin position="1"/>
        <end position="27"/>
    </location>
</feature>